<feature type="compositionally biased region" description="Basic residues" evidence="1">
    <location>
        <begin position="460"/>
        <end position="469"/>
    </location>
</feature>
<dbReference type="InterPro" id="IPR046496">
    <property type="entry name" value="DUF6589"/>
</dbReference>
<feature type="region of interest" description="Disordered" evidence="1">
    <location>
        <begin position="698"/>
        <end position="753"/>
    </location>
</feature>
<sequence length="795" mass="89625">MQAISSLNFSRTNRANLFPTALGLVYFALSAPYDVFLLNSRLGLMPAYNKIYDTLEGLAMHESEVVKTHGKDMKTVGVIWLDNVQNYLVQRDARIGREDGLNIGVAATYVELPSCSSSAMDLEDRRRRIQENRRKDLTTEQLVGWVDTQHREIVGTLQWLRVLTTYVPELDMYKMEVSSRYRTDGAKRRLPCAASRVHPLATSGKNESVTTELKDALLDFLEQAGQTPEGFKKQLFMMGGDGLTFEKVVQLKHYLQFHENELESLELVQPVLALWHTAWADLSRIFETHWGSLLTDDPSTLGHSAAKIGRKAPPNLKKVDFNYGADIMYLVLDARMLDCWRLHFKADDLFEYFASRTAEDLPSFEELHSTAKKLYRAYSSHLASERALYSPDPTDERPPGEWEKTVPVGSPWAPEKSSTRAQEAPPSHTQSGSQPSGQLGVSSSSPVWPLEAPPKDTAKQTRKRKRSLSKPREPFRGDQALADSIAFMKDAWVSREFMYAAAEGDVGRVYEAMKMMLFTFAGSSHTKYTSYLLEFLCILELESSNELRDSILGTLLINLTGEAGRFSPADLIQEYFNRLLQAIAERKGIEYDNHFIRDVLSRNLHHLARLLDDLKQGLGLSARSGRHSAPHTNPELKTLLREYRKLGLHTRREGRQYISVAAESYEGRNDYRRGLRNLRSGKLKKWIKETTFMRSVHAATAPQDDGPNQSSIEPAEDHKYNEGSESDLDGDSDPAGDEHSSGPSSTSTTISLARMTDDGDLDLVNLDVLVDAQMLLAELTSEDKEYESADEHEDK</sequence>
<dbReference type="EMBL" id="MNAD01001319">
    <property type="protein sequence ID" value="OJT06327.1"/>
    <property type="molecule type" value="Genomic_DNA"/>
</dbReference>
<keyword evidence="4" id="KW-1185">Reference proteome</keyword>
<dbReference type="OrthoDB" id="2801423at2759"/>
<evidence type="ECO:0000313" key="4">
    <source>
        <dbReference type="Proteomes" id="UP000184267"/>
    </source>
</evidence>
<reference evidence="3 4" key="1">
    <citation type="submission" date="2016-10" db="EMBL/GenBank/DDBJ databases">
        <title>Genome sequence of the basidiomycete white-rot fungus Trametes pubescens.</title>
        <authorList>
            <person name="Makela M.R."/>
            <person name="Granchi Z."/>
            <person name="Peng M."/>
            <person name="De Vries R.P."/>
            <person name="Grigoriev I."/>
            <person name="Riley R."/>
            <person name="Hilden K."/>
        </authorList>
    </citation>
    <scope>NUCLEOTIDE SEQUENCE [LARGE SCALE GENOMIC DNA]</scope>
    <source>
        <strain evidence="3 4">FBCC735</strain>
    </source>
</reference>
<dbReference type="Pfam" id="PF20231">
    <property type="entry name" value="DUF6589"/>
    <property type="match status" value="1"/>
</dbReference>
<evidence type="ECO:0000313" key="3">
    <source>
        <dbReference type="EMBL" id="OJT06327.1"/>
    </source>
</evidence>
<name>A0A1M2VFL6_TRAPU</name>
<feature type="compositionally biased region" description="Polar residues" evidence="1">
    <location>
        <begin position="427"/>
        <end position="446"/>
    </location>
</feature>
<proteinExistence type="predicted"/>
<evidence type="ECO:0000259" key="2">
    <source>
        <dbReference type="Pfam" id="PF20231"/>
    </source>
</evidence>
<feature type="compositionally biased region" description="Basic and acidic residues" evidence="1">
    <location>
        <begin position="394"/>
        <end position="404"/>
    </location>
</feature>
<accession>A0A1M2VFL6</accession>
<dbReference type="Proteomes" id="UP000184267">
    <property type="component" value="Unassembled WGS sequence"/>
</dbReference>
<protein>
    <recommendedName>
        <fullName evidence="2">DUF6589 domain-containing protein</fullName>
    </recommendedName>
</protein>
<dbReference type="OMA" id="RIFETHW"/>
<feature type="region of interest" description="Disordered" evidence="1">
    <location>
        <begin position="388"/>
        <end position="475"/>
    </location>
</feature>
<comment type="caution">
    <text evidence="3">The sequence shown here is derived from an EMBL/GenBank/DDBJ whole genome shotgun (WGS) entry which is preliminary data.</text>
</comment>
<feature type="compositionally biased region" description="Low complexity" evidence="1">
    <location>
        <begin position="741"/>
        <end position="751"/>
    </location>
</feature>
<gene>
    <name evidence="3" type="ORF">TRAPUB_2789</name>
</gene>
<feature type="domain" description="DUF6589" evidence="2">
    <location>
        <begin position="132"/>
        <end position="627"/>
    </location>
</feature>
<dbReference type="STRING" id="154538.A0A1M2VFL6"/>
<evidence type="ECO:0000256" key="1">
    <source>
        <dbReference type="SAM" id="MobiDB-lite"/>
    </source>
</evidence>
<dbReference type="AlphaFoldDB" id="A0A1M2VFL6"/>
<feature type="compositionally biased region" description="Acidic residues" evidence="1">
    <location>
        <begin position="724"/>
        <end position="735"/>
    </location>
</feature>
<organism evidence="3 4">
    <name type="scientific">Trametes pubescens</name>
    <name type="common">White-rot fungus</name>
    <dbReference type="NCBI Taxonomy" id="154538"/>
    <lineage>
        <taxon>Eukaryota</taxon>
        <taxon>Fungi</taxon>
        <taxon>Dikarya</taxon>
        <taxon>Basidiomycota</taxon>
        <taxon>Agaricomycotina</taxon>
        <taxon>Agaricomycetes</taxon>
        <taxon>Polyporales</taxon>
        <taxon>Polyporaceae</taxon>
        <taxon>Trametes</taxon>
    </lineage>
</organism>